<reference evidence="1 2" key="1">
    <citation type="journal article" date="2018" name="Antonie Van Leeuwenhoek">
        <title>Larkinella terrae sp. nov., isolated from soil on Jeju Island, South Korea.</title>
        <authorList>
            <person name="Ten L.N."/>
            <person name="Jeon J."/>
            <person name="Park S.J."/>
            <person name="Park S."/>
            <person name="Lee S.Y."/>
            <person name="Kim M.K."/>
            <person name="Jung H.Y."/>
        </authorList>
    </citation>
    <scope>NUCLEOTIDE SEQUENCE [LARGE SCALE GENOMIC DNA]</scope>
    <source>
        <strain evidence="1 2">KCTC 52001</strain>
    </source>
</reference>
<dbReference type="Proteomes" id="UP000441754">
    <property type="component" value="Unassembled WGS sequence"/>
</dbReference>
<comment type="caution">
    <text evidence="1">The sequence shown here is derived from an EMBL/GenBank/DDBJ whole genome shotgun (WGS) entry which is preliminary data.</text>
</comment>
<dbReference type="AlphaFoldDB" id="A0A7K0ERW5"/>
<protein>
    <submittedName>
        <fullName evidence="1">Uncharacterized protein</fullName>
    </submittedName>
</protein>
<evidence type="ECO:0000313" key="1">
    <source>
        <dbReference type="EMBL" id="MRS64555.1"/>
    </source>
</evidence>
<organism evidence="1 2">
    <name type="scientific">Larkinella terrae</name>
    <dbReference type="NCBI Taxonomy" id="2025311"/>
    <lineage>
        <taxon>Bacteria</taxon>
        <taxon>Pseudomonadati</taxon>
        <taxon>Bacteroidota</taxon>
        <taxon>Cytophagia</taxon>
        <taxon>Cytophagales</taxon>
        <taxon>Spirosomataceae</taxon>
        <taxon>Larkinella</taxon>
    </lineage>
</organism>
<evidence type="ECO:0000313" key="2">
    <source>
        <dbReference type="Proteomes" id="UP000441754"/>
    </source>
</evidence>
<name>A0A7K0ERW5_9BACT</name>
<keyword evidence="2" id="KW-1185">Reference proteome</keyword>
<sequence length="69" mass="7404">MFSLNRPKIRVKRGIVHLVLRSRAVFQNGGALLNPLHFSNRIAGGLNNAGVGSHKGDLGSQMSTVVLKP</sequence>
<gene>
    <name evidence="1" type="ORF">GJJ30_24870</name>
</gene>
<accession>A0A7K0ERW5</accession>
<dbReference type="EMBL" id="WJXZ01000014">
    <property type="protein sequence ID" value="MRS64555.1"/>
    <property type="molecule type" value="Genomic_DNA"/>
</dbReference>
<proteinExistence type="predicted"/>